<accession>A0A382WDH0</accession>
<reference evidence="1" key="1">
    <citation type="submission" date="2018-05" db="EMBL/GenBank/DDBJ databases">
        <authorList>
            <person name="Lanie J.A."/>
            <person name="Ng W.-L."/>
            <person name="Kazmierczak K.M."/>
            <person name="Andrzejewski T.M."/>
            <person name="Davidsen T.M."/>
            <person name="Wayne K.J."/>
            <person name="Tettelin H."/>
            <person name="Glass J.I."/>
            <person name="Rusch D."/>
            <person name="Podicherti R."/>
            <person name="Tsui H.-C.T."/>
            <person name="Winkler M.E."/>
        </authorList>
    </citation>
    <scope>NUCLEOTIDE SEQUENCE</scope>
</reference>
<gene>
    <name evidence="1" type="ORF">METZ01_LOCUS409593</name>
</gene>
<dbReference type="AlphaFoldDB" id="A0A382WDH0"/>
<evidence type="ECO:0000313" key="1">
    <source>
        <dbReference type="EMBL" id="SVD56739.1"/>
    </source>
</evidence>
<proteinExistence type="predicted"/>
<protein>
    <submittedName>
        <fullName evidence="1">Uncharacterized protein</fullName>
    </submittedName>
</protein>
<organism evidence="1">
    <name type="scientific">marine metagenome</name>
    <dbReference type="NCBI Taxonomy" id="408172"/>
    <lineage>
        <taxon>unclassified sequences</taxon>
        <taxon>metagenomes</taxon>
        <taxon>ecological metagenomes</taxon>
    </lineage>
</organism>
<dbReference type="EMBL" id="UINC01158930">
    <property type="protein sequence ID" value="SVD56739.1"/>
    <property type="molecule type" value="Genomic_DNA"/>
</dbReference>
<name>A0A382WDH0_9ZZZZ</name>
<sequence length="60" mass="6825">MAIVFMFDNMANQFIVQSNNGCKLEIADRAIIFTPHRHPVSDSTKRLVANQTVFIQLFQG</sequence>